<evidence type="ECO:0000313" key="1">
    <source>
        <dbReference type="EMBL" id="GIZ00070.1"/>
    </source>
</evidence>
<sequence>MTFKLNFNSEVAKASRCKISEILDVGITCVPDNLRKAAEERGAENGTCLQSIQEETIQWLRKTCFE</sequence>
<reference evidence="1 2" key="1">
    <citation type="submission" date="2021-06" db="EMBL/GenBank/DDBJ databases">
        <title>Caerostris extrusa draft genome.</title>
        <authorList>
            <person name="Kono N."/>
            <person name="Arakawa K."/>
        </authorList>
    </citation>
    <scope>NUCLEOTIDE SEQUENCE [LARGE SCALE GENOMIC DNA]</scope>
</reference>
<gene>
    <name evidence="1" type="ORF">CEXT_624811</name>
</gene>
<keyword evidence="2" id="KW-1185">Reference proteome</keyword>
<name>A0AAV4Y1Q5_CAEEX</name>
<dbReference type="Proteomes" id="UP001054945">
    <property type="component" value="Unassembled WGS sequence"/>
</dbReference>
<dbReference type="EMBL" id="BPLR01001115">
    <property type="protein sequence ID" value="GIZ00070.1"/>
    <property type="molecule type" value="Genomic_DNA"/>
</dbReference>
<evidence type="ECO:0000313" key="2">
    <source>
        <dbReference type="Proteomes" id="UP001054945"/>
    </source>
</evidence>
<dbReference type="AlphaFoldDB" id="A0AAV4Y1Q5"/>
<proteinExistence type="predicted"/>
<accession>A0AAV4Y1Q5</accession>
<organism evidence="1 2">
    <name type="scientific">Caerostris extrusa</name>
    <name type="common">Bark spider</name>
    <name type="synonym">Caerostris bankana</name>
    <dbReference type="NCBI Taxonomy" id="172846"/>
    <lineage>
        <taxon>Eukaryota</taxon>
        <taxon>Metazoa</taxon>
        <taxon>Ecdysozoa</taxon>
        <taxon>Arthropoda</taxon>
        <taxon>Chelicerata</taxon>
        <taxon>Arachnida</taxon>
        <taxon>Araneae</taxon>
        <taxon>Araneomorphae</taxon>
        <taxon>Entelegynae</taxon>
        <taxon>Araneoidea</taxon>
        <taxon>Araneidae</taxon>
        <taxon>Caerostris</taxon>
    </lineage>
</organism>
<protein>
    <submittedName>
        <fullName evidence="1">Uncharacterized protein</fullName>
    </submittedName>
</protein>
<comment type="caution">
    <text evidence="1">The sequence shown here is derived from an EMBL/GenBank/DDBJ whole genome shotgun (WGS) entry which is preliminary data.</text>
</comment>